<dbReference type="EMBL" id="FOUB01000026">
    <property type="protein sequence ID" value="SFM37743.1"/>
    <property type="molecule type" value="Genomic_DNA"/>
</dbReference>
<dbReference type="InterPro" id="IPR018743">
    <property type="entry name" value="DUF2292"/>
</dbReference>
<name>A0A1I4QDP4_9PROT</name>
<dbReference type="AlphaFoldDB" id="A0A1I4QDP4"/>
<keyword evidence="2" id="KW-1185">Reference proteome</keyword>
<reference evidence="2" key="1">
    <citation type="submission" date="2016-10" db="EMBL/GenBank/DDBJ databases">
        <authorList>
            <person name="Varghese N."/>
            <person name="Submissions S."/>
        </authorList>
    </citation>
    <scope>NUCLEOTIDE SEQUENCE [LARGE SCALE GENOMIC DNA]</scope>
    <source>
        <strain evidence="2">Nm44</strain>
    </source>
</reference>
<sequence>MHKEWLVKCVAIEPIHSLNAMIHNTAPQSSQSIPQDIKQEILRAIARIQFGSVEIIIHDGQVMQIECREKIRVRHADAIQKIK</sequence>
<evidence type="ECO:0000313" key="1">
    <source>
        <dbReference type="EMBL" id="SFM37743.1"/>
    </source>
</evidence>
<protein>
    <recommendedName>
        <fullName evidence="3">DUF2292 domain-containing protein</fullName>
    </recommendedName>
</protein>
<dbReference type="Proteomes" id="UP000183287">
    <property type="component" value="Unassembled WGS sequence"/>
</dbReference>
<dbReference type="STRING" id="44574.AAW31_14450"/>
<proteinExistence type="predicted"/>
<dbReference type="RefSeq" id="WP_256212002.1">
    <property type="nucleotide sequence ID" value="NZ_FOUB01000026.1"/>
</dbReference>
<evidence type="ECO:0008006" key="3">
    <source>
        <dbReference type="Google" id="ProtNLM"/>
    </source>
</evidence>
<evidence type="ECO:0000313" key="2">
    <source>
        <dbReference type="Proteomes" id="UP000183287"/>
    </source>
</evidence>
<organism evidence="1 2">
    <name type="scientific">Nitrosomonas communis</name>
    <dbReference type="NCBI Taxonomy" id="44574"/>
    <lineage>
        <taxon>Bacteria</taxon>
        <taxon>Pseudomonadati</taxon>
        <taxon>Pseudomonadota</taxon>
        <taxon>Betaproteobacteria</taxon>
        <taxon>Nitrosomonadales</taxon>
        <taxon>Nitrosomonadaceae</taxon>
        <taxon>Nitrosomonas</taxon>
    </lineage>
</organism>
<dbReference type="Pfam" id="PF10055">
    <property type="entry name" value="DUF2292"/>
    <property type="match status" value="1"/>
</dbReference>
<accession>A0A1I4QDP4</accession>
<gene>
    <name evidence="1" type="ORF">SAMN05421863_10263</name>
</gene>